<dbReference type="AlphaFoldDB" id="A0AAV2LXI4"/>
<proteinExistence type="predicted"/>
<organism evidence="2 3">
    <name type="scientific">Knipowitschia caucasica</name>
    <name type="common">Caucasian dwarf goby</name>
    <name type="synonym">Pomatoschistus caucasicus</name>
    <dbReference type="NCBI Taxonomy" id="637954"/>
    <lineage>
        <taxon>Eukaryota</taxon>
        <taxon>Metazoa</taxon>
        <taxon>Chordata</taxon>
        <taxon>Craniata</taxon>
        <taxon>Vertebrata</taxon>
        <taxon>Euteleostomi</taxon>
        <taxon>Actinopterygii</taxon>
        <taxon>Neopterygii</taxon>
        <taxon>Teleostei</taxon>
        <taxon>Neoteleostei</taxon>
        <taxon>Acanthomorphata</taxon>
        <taxon>Gobiaria</taxon>
        <taxon>Gobiiformes</taxon>
        <taxon>Gobioidei</taxon>
        <taxon>Gobiidae</taxon>
        <taxon>Gobiinae</taxon>
        <taxon>Knipowitschia</taxon>
    </lineage>
</organism>
<evidence type="ECO:0000313" key="3">
    <source>
        <dbReference type="Proteomes" id="UP001497482"/>
    </source>
</evidence>
<gene>
    <name evidence="2" type="ORF">KC01_LOCUS33109</name>
</gene>
<protein>
    <submittedName>
        <fullName evidence="2">Uncharacterized protein</fullName>
    </submittedName>
</protein>
<keyword evidence="3" id="KW-1185">Reference proteome</keyword>
<accession>A0AAV2LXI4</accession>
<reference evidence="2 3" key="1">
    <citation type="submission" date="2024-04" db="EMBL/GenBank/DDBJ databases">
        <authorList>
            <person name="Waldvogel A.-M."/>
            <person name="Schoenle A."/>
        </authorList>
    </citation>
    <scope>NUCLEOTIDE SEQUENCE [LARGE SCALE GENOMIC DNA]</scope>
</reference>
<dbReference type="EMBL" id="OZ035827">
    <property type="protein sequence ID" value="CAL1605797.1"/>
    <property type="molecule type" value="Genomic_DNA"/>
</dbReference>
<name>A0AAV2LXI4_KNICA</name>
<dbReference type="Proteomes" id="UP001497482">
    <property type="component" value="Chromosome 5"/>
</dbReference>
<evidence type="ECO:0000256" key="1">
    <source>
        <dbReference type="SAM" id="MobiDB-lite"/>
    </source>
</evidence>
<evidence type="ECO:0000313" key="2">
    <source>
        <dbReference type="EMBL" id="CAL1605797.1"/>
    </source>
</evidence>
<feature type="region of interest" description="Disordered" evidence="1">
    <location>
        <begin position="22"/>
        <end position="46"/>
    </location>
</feature>
<sequence>MPSPFDAASHSAPVSATLSPTAIGTLSVDAKKRKKRSEDSTALFSSQKTSAAAWFGSKFDKYYRPCAGPSHARHHHYCHHHGHYGRPGSNKTSVSGSSMLLHCRSWGLSSGHTPGPLCTPLTPSPSTGACHITPSTTPLCSHNTGGG</sequence>